<dbReference type="EMBL" id="JRKL02000692">
    <property type="protein sequence ID" value="KAF3969057.1"/>
    <property type="molecule type" value="Genomic_DNA"/>
</dbReference>
<evidence type="ECO:0000313" key="2">
    <source>
        <dbReference type="EMBL" id="KAF3969057.1"/>
    </source>
</evidence>
<comment type="caution">
    <text evidence="2">The sequence shown here is derived from an EMBL/GenBank/DDBJ whole genome shotgun (WGS) entry which is preliminary data.</text>
</comment>
<name>A0A8J4VSY6_9ROSI</name>
<accession>A0A8J4VSY6</accession>
<dbReference type="Proteomes" id="UP000737018">
    <property type="component" value="Unassembled WGS sequence"/>
</dbReference>
<evidence type="ECO:0000313" key="3">
    <source>
        <dbReference type="Proteomes" id="UP000737018"/>
    </source>
</evidence>
<dbReference type="OrthoDB" id="1194568at2759"/>
<dbReference type="Pfam" id="PF08646">
    <property type="entry name" value="Rep_fac-A_C"/>
    <property type="match status" value="1"/>
</dbReference>
<dbReference type="InterPro" id="IPR013955">
    <property type="entry name" value="Rep_factor-A_C"/>
</dbReference>
<sequence>MASNKCNKEAVTEPRCRIKVDLCDETGSLLAIIFGNNAENFLKCTSKILMLATTKDGIKNLENIATLSSDQEFIIHLKSASYDVREETHNRFNIVSIFDLPNERE</sequence>
<keyword evidence="3" id="KW-1185">Reference proteome</keyword>
<dbReference type="InterPro" id="IPR012340">
    <property type="entry name" value="NA-bd_OB-fold"/>
</dbReference>
<evidence type="ECO:0000259" key="1">
    <source>
        <dbReference type="Pfam" id="PF08646"/>
    </source>
</evidence>
<organism evidence="2 3">
    <name type="scientific">Castanea mollissima</name>
    <name type="common">Chinese chestnut</name>
    <dbReference type="NCBI Taxonomy" id="60419"/>
    <lineage>
        <taxon>Eukaryota</taxon>
        <taxon>Viridiplantae</taxon>
        <taxon>Streptophyta</taxon>
        <taxon>Embryophyta</taxon>
        <taxon>Tracheophyta</taxon>
        <taxon>Spermatophyta</taxon>
        <taxon>Magnoliopsida</taxon>
        <taxon>eudicotyledons</taxon>
        <taxon>Gunneridae</taxon>
        <taxon>Pentapetalae</taxon>
        <taxon>rosids</taxon>
        <taxon>fabids</taxon>
        <taxon>Fagales</taxon>
        <taxon>Fagaceae</taxon>
        <taxon>Castanea</taxon>
    </lineage>
</organism>
<dbReference type="SUPFAM" id="SSF50249">
    <property type="entry name" value="Nucleic acid-binding proteins"/>
    <property type="match status" value="1"/>
</dbReference>
<dbReference type="AlphaFoldDB" id="A0A8J4VSY6"/>
<reference evidence="2" key="1">
    <citation type="submission" date="2020-03" db="EMBL/GenBank/DDBJ databases">
        <title>Castanea mollissima Vanexum genome sequencing.</title>
        <authorList>
            <person name="Staton M."/>
        </authorList>
    </citation>
    <scope>NUCLEOTIDE SEQUENCE</scope>
    <source>
        <tissue evidence="2">Leaf</tissue>
    </source>
</reference>
<feature type="domain" description="Replication factor A C-terminal" evidence="1">
    <location>
        <begin position="4"/>
        <end position="100"/>
    </location>
</feature>
<proteinExistence type="predicted"/>
<protein>
    <recommendedName>
        <fullName evidence="1">Replication factor A C-terminal domain-containing protein</fullName>
    </recommendedName>
</protein>
<dbReference type="Gene3D" id="2.40.50.140">
    <property type="entry name" value="Nucleic acid-binding proteins"/>
    <property type="match status" value="1"/>
</dbReference>
<gene>
    <name evidence="2" type="ORF">CMV_007117</name>
</gene>